<feature type="domain" description="Reverse transcriptase" evidence="1">
    <location>
        <begin position="246"/>
        <end position="314"/>
    </location>
</feature>
<dbReference type="InterPro" id="IPR053134">
    <property type="entry name" value="RNA-dir_DNA_polymerase"/>
</dbReference>
<evidence type="ECO:0000259" key="1">
    <source>
        <dbReference type="Pfam" id="PF00078"/>
    </source>
</evidence>
<dbReference type="SUPFAM" id="SSF56672">
    <property type="entry name" value="DNA/RNA polymerases"/>
    <property type="match status" value="1"/>
</dbReference>
<dbReference type="InterPro" id="IPR043128">
    <property type="entry name" value="Rev_trsase/Diguanyl_cyclase"/>
</dbReference>
<name>A0ABD0ZCI5_CARAN</name>
<sequence>MARGRGRGRGRGRSPVVVERVEDADVDQLRAEDLAGVPAGAADIPAGIAVGAAGVAAGYDPARDDRILDLLALVLERLPERVPVQAPVVPPVVVEVQPRVVAAVFAEELPSYLGMMEQMQRFCTRFFSGGANPRDDYTWLWRLERNFLSSRCPAGYRVYIAVHLLEGDAHIWWRSVAAWRAQAGMVWLGKFRAHLDCHRGRVEFDRGKGRLVYQGVKQTSGSLVISVMQAERMIEERDIRKTAFISCYGHYELVVMPFGLTNAPAAFVSLMNSVFQEYLFELVIIFTDDSCMFRKDLEEHRVHLRVVLGRMREQKWVAGWASAPSGSGSWFYRSCYLRGGGSADPEKSP</sequence>
<evidence type="ECO:0000313" key="2">
    <source>
        <dbReference type="EMBL" id="KAL1191736.1"/>
    </source>
</evidence>
<accession>A0ABD0ZCI5</accession>
<reference evidence="2 3" key="1">
    <citation type="submission" date="2024-04" db="EMBL/GenBank/DDBJ databases">
        <title>Genome assembly C_amara_ONT_v2.</title>
        <authorList>
            <person name="Yant L."/>
            <person name="Moore C."/>
            <person name="Slenker M."/>
        </authorList>
    </citation>
    <scope>NUCLEOTIDE SEQUENCE [LARGE SCALE GENOMIC DNA]</scope>
    <source>
        <tissue evidence="2">Leaf</tissue>
    </source>
</reference>
<dbReference type="Proteomes" id="UP001558713">
    <property type="component" value="Unassembled WGS sequence"/>
</dbReference>
<dbReference type="PANTHER" id="PTHR24559">
    <property type="entry name" value="TRANSPOSON TY3-I GAG-POL POLYPROTEIN"/>
    <property type="match status" value="1"/>
</dbReference>
<dbReference type="Pfam" id="PF00078">
    <property type="entry name" value="RVT_1"/>
    <property type="match status" value="1"/>
</dbReference>
<dbReference type="EMBL" id="JBANAX010000843">
    <property type="protein sequence ID" value="KAL1191736.1"/>
    <property type="molecule type" value="Genomic_DNA"/>
</dbReference>
<organism evidence="2 3">
    <name type="scientific">Cardamine amara subsp. amara</name>
    <dbReference type="NCBI Taxonomy" id="228776"/>
    <lineage>
        <taxon>Eukaryota</taxon>
        <taxon>Viridiplantae</taxon>
        <taxon>Streptophyta</taxon>
        <taxon>Embryophyta</taxon>
        <taxon>Tracheophyta</taxon>
        <taxon>Spermatophyta</taxon>
        <taxon>Magnoliopsida</taxon>
        <taxon>eudicotyledons</taxon>
        <taxon>Gunneridae</taxon>
        <taxon>Pentapetalae</taxon>
        <taxon>rosids</taxon>
        <taxon>malvids</taxon>
        <taxon>Brassicales</taxon>
        <taxon>Brassicaceae</taxon>
        <taxon>Cardamineae</taxon>
        <taxon>Cardamine</taxon>
    </lineage>
</organism>
<gene>
    <name evidence="2" type="ORF">V5N11_001519</name>
</gene>
<dbReference type="AlphaFoldDB" id="A0ABD0ZCI5"/>
<keyword evidence="3" id="KW-1185">Reference proteome</keyword>
<comment type="caution">
    <text evidence="2">The sequence shown here is derived from an EMBL/GenBank/DDBJ whole genome shotgun (WGS) entry which is preliminary data.</text>
</comment>
<proteinExistence type="predicted"/>
<dbReference type="Gene3D" id="3.30.70.270">
    <property type="match status" value="1"/>
</dbReference>
<evidence type="ECO:0000313" key="3">
    <source>
        <dbReference type="Proteomes" id="UP001558713"/>
    </source>
</evidence>
<dbReference type="CDD" id="cd01647">
    <property type="entry name" value="RT_LTR"/>
    <property type="match status" value="1"/>
</dbReference>
<protein>
    <submittedName>
        <fullName evidence="2">RNA-directed DNA polymerase-like protein</fullName>
    </submittedName>
</protein>
<dbReference type="PANTHER" id="PTHR24559:SF444">
    <property type="entry name" value="REVERSE TRANSCRIPTASE DOMAIN-CONTAINING PROTEIN"/>
    <property type="match status" value="1"/>
</dbReference>
<dbReference type="Gene3D" id="3.10.10.10">
    <property type="entry name" value="HIV Type 1 Reverse Transcriptase, subunit A, domain 1"/>
    <property type="match status" value="1"/>
</dbReference>
<dbReference type="InterPro" id="IPR043502">
    <property type="entry name" value="DNA/RNA_pol_sf"/>
</dbReference>
<dbReference type="InterPro" id="IPR000477">
    <property type="entry name" value="RT_dom"/>
</dbReference>